<evidence type="ECO:0000259" key="2">
    <source>
        <dbReference type="Pfam" id="PF17938"/>
    </source>
</evidence>
<dbReference type="Gene3D" id="1.10.357.10">
    <property type="entry name" value="Tetracycline Repressor, domain 2"/>
    <property type="match status" value="1"/>
</dbReference>
<dbReference type="PANTHER" id="PTHR30328">
    <property type="entry name" value="TRANSCRIPTIONAL REPRESSOR"/>
    <property type="match status" value="1"/>
</dbReference>
<dbReference type="SUPFAM" id="SSF48498">
    <property type="entry name" value="Tetracyclin repressor-like, C-terminal domain"/>
    <property type="match status" value="1"/>
</dbReference>
<dbReference type="InterPro" id="IPR036271">
    <property type="entry name" value="Tet_transcr_reg_TetR-rel_C_sf"/>
</dbReference>
<dbReference type="EMBL" id="JRVJ01000010">
    <property type="protein sequence ID" value="KGM18537.1"/>
    <property type="molecule type" value="Genomic_DNA"/>
</dbReference>
<gene>
    <name evidence="3" type="ORF">MA47_05900</name>
</gene>
<dbReference type="PANTHER" id="PTHR30328:SF54">
    <property type="entry name" value="HTH-TYPE TRANSCRIPTIONAL REPRESSOR SCO4008"/>
    <property type="match status" value="1"/>
</dbReference>
<dbReference type="Pfam" id="PF17938">
    <property type="entry name" value="TetR_C_29"/>
    <property type="match status" value="1"/>
</dbReference>
<dbReference type="AlphaFoldDB" id="A0A0A2DLA0"/>
<organism evidence="3 4">
    <name type="scientific">Corynebacterium auriscanis</name>
    <dbReference type="NCBI Taxonomy" id="99807"/>
    <lineage>
        <taxon>Bacteria</taxon>
        <taxon>Bacillati</taxon>
        <taxon>Actinomycetota</taxon>
        <taxon>Actinomycetes</taxon>
        <taxon>Mycobacteriales</taxon>
        <taxon>Corynebacteriaceae</taxon>
        <taxon>Corynebacterium</taxon>
    </lineage>
</organism>
<evidence type="ECO:0000313" key="4">
    <source>
        <dbReference type="Proteomes" id="UP000030145"/>
    </source>
</evidence>
<dbReference type="InterPro" id="IPR050109">
    <property type="entry name" value="HTH-type_TetR-like_transc_reg"/>
</dbReference>
<proteinExistence type="predicted"/>
<keyword evidence="1" id="KW-0238">DNA-binding</keyword>
<name>A0A0A2DLA0_9CORY</name>
<protein>
    <recommendedName>
        <fullName evidence="2">HTH-type transcriptional repressor NicS C-terminal domain-containing protein</fullName>
    </recommendedName>
</protein>
<feature type="domain" description="HTH-type transcriptional repressor NicS C-terminal" evidence="2">
    <location>
        <begin position="99"/>
        <end position="216"/>
    </location>
</feature>
<dbReference type="GO" id="GO:0003677">
    <property type="term" value="F:DNA binding"/>
    <property type="evidence" value="ECO:0007669"/>
    <property type="project" value="UniProtKB-KW"/>
</dbReference>
<comment type="caution">
    <text evidence="3">The sequence shown here is derived from an EMBL/GenBank/DDBJ whole genome shotgun (WGS) entry which is preliminary data.</text>
</comment>
<evidence type="ECO:0000256" key="1">
    <source>
        <dbReference type="ARBA" id="ARBA00023125"/>
    </source>
</evidence>
<reference evidence="3 4" key="1">
    <citation type="submission" date="2014-10" db="EMBL/GenBank/DDBJ databases">
        <title>Whole Genome sequence of Corynebacterium auriscanis strain CIP 106629.</title>
        <authorList>
            <person name="Hassan S.S."/>
            <person name="Jamal S.B."/>
            <person name="Tiwari S."/>
            <person name="Oliveira L.D.C."/>
            <person name="Souza F."/>
            <person name="Mariano D.C."/>
            <person name="Almeida S."/>
            <person name="Dorella F."/>
            <person name="Pereira F."/>
            <person name="Carvalho A."/>
            <person name="Leal C.A."/>
            <person name="Soares S.D.C."/>
            <person name="Figueiredo H.C."/>
            <person name="Silva A."/>
            <person name="Azevedo V.A."/>
        </authorList>
    </citation>
    <scope>NUCLEOTIDE SEQUENCE [LARGE SCALE GENOMIC DNA]</scope>
    <source>
        <strain evidence="3 4">CIP 106629</strain>
    </source>
</reference>
<accession>A0A0A2DLA0</accession>
<dbReference type="InterPro" id="IPR041474">
    <property type="entry name" value="NicS_C"/>
</dbReference>
<dbReference type="Proteomes" id="UP000030145">
    <property type="component" value="Unassembled WGS sequence"/>
</dbReference>
<keyword evidence="4" id="KW-1185">Reference proteome</keyword>
<sequence length="262" mass="29135">MWNMSNLPQSAARYGLPSGDYLRLMTEALPLLAGRREEVSEQEKEELAHRSGVPATQRPLADIAELYGECLRFAHAQIWPELDENLDAVMDEELYTLTPVNALRHLVSTTFHRFHQHPAEVAFIVADNVGRRESNEIPTVELEQSPVILQLDRVLMRGHDIGAFRYGVSAEDLYVIIVALCSFPMAHGPAFHALYGMNASDEANWQGMTKLTEDAVLAFLTTTMPTSQGSSYTHSSQTHTSSVGLPSSVAASLYATEHHDWE</sequence>
<evidence type="ECO:0000313" key="3">
    <source>
        <dbReference type="EMBL" id="KGM18537.1"/>
    </source>
</evidence>